<gene>
    <name evidence="2" type="ORF">DICVIV_00726</name>
</gene>
<proteinExistence type="predicted"/>
<dbReference type="InterPro" id="IPR011989">
    <property type="entry name" value="ARM-like"/>
</dbReference>
<dbReference type="EMBL" id="KN716156">
    <property type="protein sequence ID" value="KJH53041.1"/>
    <property type="molecule type" value="Genomic_DNA"/>
</dbReference>
<dbReference type="Pfam" id="PF13513">
    <property type="entry name" value="HEAT_EZ"/>
    <property type="match status" value="1"/>
</dbReference>
<dbReference type="InterPro" id="IPR016024">
    <property type="entry name" value="ARM-type_fold"/>
</dbReference>
<reference evidence="2 3" key="1">
    <citation type="submission" date="2013-11" db="EMBL/GenBank/DDBJ databases">
        <title>Draft genome of the bovine lungworm Dictyocaulus viviparus.</title>
        <authorList>
            <person name="Mitreva M."/>
        </authorList>
    </citation>
    <scope>NUCLEOTIDE SEQUENCE [LARGE SCALE GENOMIC DNA]</scope>
    <source>
        <strain evidence="2 3">HannoverDv2000</strain>
    </source>
</reference>
<sequence>MLPGFHHKQYLIRIGTMNVFVRLLDEGREELQLQTKRLIPILCKLMSDPNADVREAALSTLSHTMLIFGENICESIRNARLISDAKFFNKISYMIS</sequence>
<dbReference type="PROSITE" id="PS50077">
    <property type="entry name" value="HEAT_REPEAT"/>
    <property type="match status" value="1"/>
</dbReference>
<evidence type="ECO:0000313" key="2">
    <source>
        <dbReference type="EMBL" id="KJH53041.1"/>
    </source>
</evidence>
<accession>A0A0D8YEI1</accession>
<protein>
    <submittedName>
        <fullName evidence="2">HEAT repeat protein</fullName>
    </submittedName>
</protein>
<dbReference type="OrthoDB" id="46159at2759"/>
<organism evidence="2 3">
    <name type="scientific">Dictyocaulus viviparus</name>
    <name type="common">Bovine lungworm</name>
    <dbReference type="NCBI Taxonomy" id="29172"/>
    <lineage>
        <taxon>Eukaryota</taxon>
        <taxon>Metazoa</taxon>
        <taxon>Ecdysozoa</taxon>
        <taxon>Nematoda</taxon>
        <taxon>Chromadorea</taxon>
        <taxon>Rhabditida</taxon>
        <taxon>Rhabditina</taxon>
        <taxon>Rhabditomorpha</taxon>
        <taxon>Strongyloidea</taxon>
        <taxon>Metastrongylidae</taxon>
        <taxon>Dictyocaulus</taxon>
    </lineage>
</organism>
<dbReference type="SUPFAM" id="SSF48371">
    <property type="entry name" value="ARM repeat"/>
    <property type="match status" value="1"/>
</dbReference>
<dbReference type="InterPro" id="IPR021133">
    <property type="entry name" value="HEAT_type_2"/>
</dbReference>
<keyword evidence="3" id="KW-1185">Reference proteome</keyword>
<evidence type="ECO:0000313" key="3">
    <source>
        <dbReference type="Proteomes" id="UP000053766"/>
    </source>
</evidence>
<dbReference type="STRING" id="29172.A0A0D8YEI1"/>
<reference evidence="3" key="2">
    <citation type="journal article" date="2016" name="Sci. Rep.">
        <title>Dictyocaulus viviparus genome, variome and transcriptome elucidate lungworm biology and support future intervention.</title>
        <authorList>
            <person name="McNulty S.N."/>
            <person name="Strube C."/>
            <person name="Rosa B.A."/>
            <person name="Martin J.C."/>
            <person name="Tyagi R."/>
            <person name="Choi Y.J."/>
            <person name="Wang Q."/>
            <person name="Hallsworth Pepin K."/>
            <person name="Zhang X."/>
            <person name="Ozersky P."/>
            <person name="Wilson R.K."/>
            <person name="Sternberg P.W."/>
            <person name="Gasser R.B."/>
            <person name="Mitreva M."/>
        </authorList>
    </citation>
    <scope>NUCLEOTIDE SEQUENCE [LARGE SCALE GENOMIC DNA]</scope>
    <source>
        <strain evidence="3">HannoverDv2000</strain>
    </source>
</reference>
<dbReference type="Gene3D" id="1.25.10.10">
    <property type="entry name" value="Leucine-rich Repeat Variant"/>
    <property type="match status" value="1"/>
</dbReference>
<dbReference type="AlphaFoldDB" id="A0A0D8YEI1"/>
<evidence type="ECO:0000256" key="1">
    <source>
        <dbReference type="PROSITE-ProRule" id="PRU00103"/>
    </source>
</evidence>
<dbReference type="Proteomes" id="UP000053766">
    <property type="component" value="Unassembled WGS sequence"/>
</dbReference>
<name>A0A0D8YEI1_DICVI</name>
<feature type="repeat" description="HEAT" evidence="1">
    <location>
        <begin position="38"/>
        <end position="75"/>
    </location>
</feature>